<keyword evidence="5" id="KW-1185">Reference proteome</keyword>
<protein>
    <submittedName>
        <fullName evidence="4">Exonuclease SbcC</fullName>
    </submittedName>
</protein>
<dbReference type="RefSeq" id="WP_091950761.1">
    <property type="nucleotide sequence ID" value="NZ_FOSV01000024.1"/>
</dbReference>
<dbReference type="STRING" id="414703.SAMN04488125_12426"/>
<evidence type="ECO:0000256" key="1">
    <source>
        <dbReference type="SAM" id="Coils"/>
    </source>
</evidence>
<keyword evidence="4" id="KW-0540">Nuclease</keyword>
<keyword evidence="4" id="KW-0269">Exonuclease</keyword>
<organism evidence="4 5">
    <name type="scientific">Methylorubrum salsuginis</name>
    <dbReference type="NCBI Taxonomy" id="414703"/>
    <lineage>
        <taxon>Bacteria</taxon>
        <taxon>Pseudomonadati</taxon>
        <taxon>Pseudomonadota</taxon>
        <taxon>Alphaproteobacteria</taxon>
        <taxon>Hyphomicrobiales</taxon>
        <taxon>Methylobacteriaceae</taxon>
        <taxon>Methylorubrum</taxon>
    </lineage>
</organism>
<accession>A0A1I4KFM9</accession>
<dbReference type="InterPro" id="IPR027417">
    <property type="entry name" value="P-loop_NTPase"/>
</dbReference>
<dbReference type="Pfam" id="PF13476">
    <property type="entry name" value="AAA_23"/>
    <property type="match status" value="1"/>
</dbReference>
<dbReference type="GO" id="GO:0006302">
    <property type="term" value="P:double-strand break repair"/>
    <property type="evidence" value="ECO:0007669"/>
    <property type="project" value="InterPro"/>
</dbReference>
<name>A0A1I4KFM9_9HYPH</name>
<dbReference type="AlphaFoldDB" id="A0A1I4KFM9"/>
<keyword evidence="1" id="KW-0175">Coiled coil</keyword>
<dbReference type="OrthoDB" id="9795626at2"/>
<dbReference type="EMBL" id="FOSV01000024">
    <property type="protein sequence ID" value="SFL77403.1"/>
    <property type="molecule type" value="Genomic_DNA"/>
</dbReference>
<feature type="coiled-coil region" evidence="1">
    <location>
        <begin position="394"/>
        <end position="421"/>
    </location>
</feature>
<sequence length="1248" mass="131414">MRILAIRGENLASLAARFEIDLAAGPLGATGLFAITGETGAGKSTILDALCLALYGRYPRVAVSRREDVPDPGGEPLSASDGRAILRRGAGAGFAEVDFIGQDGHPYRVGWEVFRARNRVDGRLQGERRRLHRLDDGSAVASGKTGVLAAVERLTDLTFDQFRRTVLLAQGEFDAFLLAAEGERAELLEKITGTEIYSAISKRVHTGYEAHKRAVETLEARRGEIGLLDAEARQIRADEAAAIRTDALPRHARQAALRDGLEAAKRLAAARESLAAAEARMEATNAALATAEPDRLRLAELDAVEPLRGRAEAVDQNARDLAAAAAQAQASAARVEAAQAETHAAEAERVAAAAADEAAEALFKSFGPLWDRAAELDAAILHADREAQAAVARAEAAAAAADTARASLAELDRRLAALAEASGADARRLEADASQVLLAERGEEIARHIRERGRLRREAEVAAASEKEHRAEIARCEAAMEAGTGRLAEIHARRSALAVSRTERAAALAVLDEPATLARAGHLEALLDALREAYALAGRHAAASADAAAARQDGASAQADHAAATARRDAAEAGLKAARERRAELLPLAELAEESVSREAARLRSLLVPGEPCPVCGGSEHPHAHASNDALGRLAGELRSRRAALDREIATHGTEGDRARSESAAAEGRRDEAGRRITAAEAVAGETLELYRGLLPRLLDALAAAGLAAALPQAPDAESLAAAGLAARAERERIVQALDAARALRTEIDGLVRARDEAEQQAAAESRDHEALSRQRQAAGLAAGRAEADGAALIERIAALTVDLGPALTAGDLAEADLDRDAEAAAGRIERLGQSYATLLARHAAREAERAALAPQRAAALTALAEKDDAARLAQTEAAARADKLAEERDIRKALLGGEATGPHRTRINAERRAAHDALKRVQERAAEAARGLAVRLSEAAGAAAAREGALARRDAAEAAFTQACGERGRASVAALLAVPAAERETLRTALDRLLREAADAANAHATRRTDLEALADAAEIDVAALQAEAAALAEAETQAQQRLGALDAELARDDAARLRAEGLEAEAAAAKAEFAVWAQVEEAIGSAGGDRFRRFAQGITLDHLVHLANEQLRALSPRYRLARSPAADLGLHVIDRDMGEERRATRSLSGGERFLVSLALALALSGLEGRQSFVDTLFIDEGFGSLDAETLDLAVDALETLQGRGRKVGVITHVAGMMERIAVQIRVEKRGSGRSVVRVVDRGSAVM</sequence>
<gene>
    <name evidence="4" type="ORF">SAMN04488125_12426</name>
</gene>
<dbReference type="Pfam" id="PF13558">
    <property type="entry name" value="SbcC_Walker_B"/>
    <property type="match status" value="1"/>
</dbReference>
<dbReference type="PANTHER" id="PTHR32114">
    <property type="entry name" value="ABC TRANSPORTER ABCH.3"/>
    <property type="match status" value="1"/>
</dbReference>
<evidence type="ECO:0000313" key="5">
    <source>
        <dbReference type="Proteomes" id="UP000198804"/>
    </source>
</evidence>
<reference evidence="5" key="1">
    <citation type="submission" date="2016-10" db="EMBL/GenBank/DDBJ databases">
        <authorList>
            <person name="Varghese N."/>
            <person name="Submissions S."/>
        </authorList>
    </citation>
    <scope>NUCLEOTIDE SEQUENCE [LARGE SCALE GENOMIC DNA]</scope>
    <source>
        <strain evidence="5">CGMCC 1.6474</strain>
    </source>
</reference>
<proteinExistence type="predicted"/>
<dbReference type="SUPFAM" id="SSF52540">
    <property type="entry name" value="P-loop containing nucleoside triphosphate hydrolases"/>
    <property type="match status" value="1"/>
</dbReference>
<feature type="coiled-coil region" evidence="1">
    <location>
        <begin position="321"/>
        <end position="357"/>
    </location>
</feature>
<evidence type="ECO:0000256" key="2">
    <source>
        <dbReference type="SAM" id="MobiDB-lite"/>
    </source>
</evidence>
<feature type="coiled-coil region" evidence="1">
    <location>
        <begin position="741"/>
        <end position="775"/>
    </location>
</feature>
<evidence type="ECO:0000313" key="4">
    <source>
        <dbReference type="EMBL" id="SFL77403.1"/>
    </source>
</evidence>
<feature type="coiled-coil region" evidence="1">
    <location>
        <begin position="984"/>
        <end position="1074"/>
    </location>
</feature>
<feature type="domain" description="Rad50/SbcC-type AAA" evidence="3">
    <location>
        <begin position="6"/>
        <end position="197"/>
    </location>
</feature>
<dbReference type="PANTHER" id="PTHR32114:SF2">
    <property type="entry name" value="ABC TRANSPORTER ABCH.3"/>
    <property type="match status" value="1"/>
</dbReference>
<dbReference type="Proteomes" id="UP000198804">
    <property type="component" value="Unassembled WGS sequence"/>
</dbReference>
<dbReference type="GO" id="GO:0016887">
    <property type="term" value="F:ATP hydrolysis activity"/>
    <property type="evidence" value="ECO:0007669"/>
    <property type="project" value="InterPro"/>
</dbReference>
<feature type="region of interest" description="Disordered" evidence="2">
    <location>
        <begin position="650"/>
        <end position="672"/>
    </location>
</feature>
<dbReference type="InterPro" id="IPR038729">
    <property type="entry name" value="Rad50/SbcC_AAA"/>
</dbReference>
<dbReference type="Gene3D" id="3.40.50.300">
    <property type="entry name" value="P-loop containing nucleotide triphosphate hydrolases"/>
    <property type="match status" value="2"/>
</dbReference>
<keyword evidence="4" id="KW-0378">Hydrolase</keyword>
<evidence type="ECO:0000259" key="3">
    <source>
        <dbReference type="Pfam" id="PF13476"/>
    </source>
</evidence>
<dbReference type="GO" id="GO:0004527">
    <property type="term" value="F:exonuclease activity"/>
    <property type="evidence" value="ECO:0007669"/>
    <property type="project" value="UniProtKB-KW"/>
</dbReference>